<dbReference type="Gene3D" id="6.10.140.2220">
    <property type="match status" value="1"/>
</dbReference>
<keyword evidence="3" id="KW-0862">Zinc</keyword>
<accession>S8D9U4</accession>
<evidence type="ECO:0000256" key="2">
    <source>
        <dbReference type="ARBA" id="ARBA00022771"/>
    </source>
</evidence>
<gene>
    <name evidence="6" type="ORF">M569_15370</name>
</gene>
<dbReference type="PANTHER" id="PTHR47570">
    <property type="entry name" value="ZINC ION BINDING PROTEIN"/>
    <property type="match status" value="1"/>
</dbReference>
<protein>
    <submittedName>
        <fullName evidence="6">Uncharacterized protein</fullName>
    </submittedName>
</protein>
<dbReference type="AlphaFoldDB" id="S8D9U4"/>
<dbReference type="Proteomes" id="UP000015453">
    <property type="component" value="Unassembled WGS sequence"/>
</dbReference>
<feature type="domain" description="MYND-type" evidence="4">
    <location>
        <begin position="11"/>
        <end position="45"/>
    </location>
</feature>
<reference evidence="6 7" key="1">
    <citation type="journal article" date="2013" name="BMC Genomics">
        <title>The miniature genome of a carnivorous plant Genlisea aurea contains a low number of genes and short non-coding sequences.</title>
        <authorList>
            <person name="Leushkin E.V."/>
            <person name="Sutormin R.A."/>
            <person name="Nabieva E.R."/>
            <person name="Penin A.A."/>
            <person name="Kondrashov A.S."/>
            <person name="Logacheva M.D."/>
        </authorList>
    </citation>
    <scope>NUCLEOTIDE SEQUENCE [LARGE SCALE GENOMIC DNA]</scope>
</reference>
<evidence type="ECO:0000256" key="1">
    <source>
        <dbReference type="ARBA" id="ARBA00022723"/>
    </source>
</evidence>
<keyword evidence="2" id="KW-0863">Zinc-finger</keyword>
<dbReference type="Pfam" id="PF20179">
    <property type="entry name" value="MSS51_C"/>
    <property type="match status" value="1"/>
</dbReference>
<dbReference type="InterPro" id="IPR002893">
    <property type="entry name" value="Znf_MYND"/>
</dbReference>
<evidence type="ECO:0000256" key="3">
    <source>
        <dbReference type="ARBA" id="ARBA00022833"/>
    </source>
</evidence>
<evidence type="ECO:0000259" key="4">
    <source>
        <dbReference type="Pfam" id="PF01753"/>
    </source>
</evidence>
<feature type="domain" description="Mitochondrial splicing suppressor 51-like C-terminal" evidence="5">
    <location>
        <begin position="162"/>
        <end position="270"/>
    </location>
</feature>
<keyword evidence="1" id="KW-0479">Metal-binding</keyword>
<sequence length="276" mass="31635">MECVWTRNGSRCGEAASRRCDRCRAVGYCSLSHQVSHRSIHKIECDRFRRQMNRADVLSDFPFTFYVEPSKVQVVSFEKRCSFLARHGVHGLGMWICECSCGSSLINFDTISFIPDWLLSSELCPCNEPSISLQGRLSSWKDYCEWRHLPLSSPAAVILHWPLTVYWAIQLATGCNLLPEIKNELRIHYLGPEKELLQLAAFGELQALFPGVRIYIDFVGPAIPDRRSDERIDLHSYALCNDTACRCKTEMVSKSQAVRMQLHAGFYHDRYGEFSK</sequence>
<proteinExistence type="predicted"/>
<evidence type="ECO:0000313" key="7">
    <source>
        <dbReference type="Proteomes" id="UP000015453"/>
    </source>
</evidence>
<evidence type="ECO:0000313" key="6">
    <source>
        <dbReference type="EMBL" id="EPS59438.1"/>
    </source>
</evidence>
<keyword evidence="7" id="KW-1185">Reference proteome</keyword>
<organism evidence="6 7">
    <name type="scientific">Genlisea aurea</name>
    <dbReference type="NCBI Taxonomy" id="192259"/>
    <lineage>
        <taxon>Eukaryota</taxon>
        <taxon>Viridiplantae</taxon>
        <taxon>Streptophyta</taxon>
        <taxon>Embryophyta</taxon>
        <taxon>Tracheophyta</taxon>
        <taxon>Spermatophyta</taxon>
        <taxon>Magnoliopsida</taxon>
        <taxon>eudicotyledons</taxon>
        <taxon>Gunneridae</taxon>
        <taxon>Pentapetalae</taxon>
        <taxon>asterids</taxon>
        <taxon>lamiids</taxon>
        <taxon>Lamiales</taxon>
        <taxon>Lentibulariaceae</taxon>
        <taxon>Genlisea</taxon>
    </lineage>
</organism>
<dbReference type="OrthoDB" id="5282002at2759"/>
<dbReference type="Pfam" id="PF01753">
    <property type="entry name" value="zf-MYND"/>
    <property type="match status" value="1"/>
</dbReference>
<evidence type="ECO:0000259" key="5">
    <source>
        <dbReference type="Pfam" id="PF20179"/>
    </source>
</evidence>
<dbReference type="GO" id="GO:0008270">
    <property type="term" value="F:zinc ion binding"/>
    <property type="evidence" value="ECO:0007669"/>
    <property type="project" value="UniProtKB-KW"/>
</dbReference>
<name>S8D9U4_9LAMI</name>
<dbReference type="EMBL" id="AUSU01008366">
    <property type="protein sequence ID" value="EPS59438.1"/>
    <property type="molecule type" value="Genomic_DNA"/>
</dbReference>
<dbReference type="InterPro" id="IPR046824">
    <property type="entry name" value="Mss51-like_C"/>
</dbReference>
<dbReference type="PANTHER" id="PTHR47570:SF1">
    <property type="entry name" value="ZINC ION BINDING PROTEIN"/>
    <property type="match status" value="1"/>
</dbReference>
<feature type="non-terminal residue" evidence="6">
    <location>
        <position position="276"/>
    </location>
</feature>
<comment type="caution">
    <text evidence="6">The sequence shown here is derived from an EMBL/GenBank/DDBJ whole genome shotgun (WGS) entry which is preliminary data.</text>
</comment>
<dbReference type="SUPFAM" id="SSF144232">
    <property type="entry name" value="HIT/MYND zinc finger-like"/>
    <property type="match status" value="1"/>
</dbReference>